<dbReference type="OrthoDB" id="433955at2759"/>
<gene>
    <name evidence="1" type="ORF">L211DRAFT_813373</name>
</gene>
<dbReference type="InterPro" id="IPR019410">
    <property type="entry name" value="Methyltransf_16"/>
</dbReference>
<keyword evidence="2" id="KW-1185">Reference proteome</keyword>
<dbReference type="FunCoup" id="A0A3N4LFD6">
    <property type="interactions" value="118"/>
</dbReference>
<protein>
    <recommendedName>
        <fullName evidence="3">Glucose-inducible SAM-dependent methyltransferase Rrg1</fullName>
    </recommendedName>
</protein>
<evidence type="ECO:0008006" key="3">
    <source>
        <dbReference type="Google" id="ProtNLM"/>
    </source>
</evidence>
<dbReference type="GO" id="GO:0005829">
    <property type="term" value="C:cytosol"/>
    <property type="evidence" value="ECO:0007669"/>
    <property type="project" value="TreeGrafter"/>
</dbReference>
<evidence type="ECO:0000313" key="1">
    <source>
        <dbReference type="EMBL" id="RPB20199.1"/>
    </source>
</evidence>
<dbReference type="PANTHER" id="PTHR14614">
    <property type="entry name" value="HEPATOCELLULAR CARCINOMA-ASSOCIATED ANTIGEN"/>
    <property type="match status" value="1"/>
</dbReference>
<dbReference type="GO" id="GO:0008757">
    <property type="term" value="F:S-adenosylmethionine-dependent methyltransferase activity"/>
    <property type="evidence" value="ECO:0007669"/>
    <property type="project" value="UniProtKB-ARBA"/>
</dbReference>
<organism evidence="1 2">
    <name type="scientific">Terfezia boudieri ATCC MYA-4762</name>
    <dbReference type="NCBI Taxonomy" id="1051890"/>
    <lineage>
        <taxon>Eukaryota</taxon>
        <taxon>Fungi</taxon>
        <taxon>Dikarya</taxon>
        <taxon>Ascomycota</taxon>
        <taxon>Pezizomycotina</taxon>
        <taxon>Pezizomycetes</taxon>
        <taxon>Pezizales</taxon>
        <taxon>Pezizaceae</taxon>
        <taxon>Terfezia</taxon>
    </lineage>
</organism>
<dbReference type="InterPro" id="IPR029063">
    <property type="entry name" value="SAM-dependent_MTases_sf"/>
</dbReference>
<dbReference type="InParanoid" id="A0A3N4LFD6"/>
<dbReference type="PANTHER" id="PTHR14614:SF156">
    <property type="entry name" value="PROTEIN-LYSINE N-METHYLTRANSFERASE EFM2"/>
    <property type="match status" value="1"/>
</dbReference>
<accession>A0A3N4LFD6</accession>
<dbReference type="SUPFAM" id="SSF53335">
    <property type="entry name" value="S-adenosyl-L-methionine-dependent methyltransferases"/>
    <property type="match status" value="1"/>
</dbReference>
<sequence>MSIIDILDLPHASTSPPAHLLFTILSGVTIHPRSWDGAAKKLPPQLSRYAPLASNPGLSKWLTSLVANELRWIEDEDVKERVWEEAGRRLAERCGRAAMPSVTRGFRIPLPRKENGEMLGGIASEDSSGGVDYITITLYEPSMTADNLGLKTWASSFLLAKRLGISKLPLGSRALELGSGTGLVGIAAAVVLGANVTLTDLPEIVPNLSHNVSLNSSNPHLPPSVGSMSVQVLDWTNQPIPEDEGDKYPLVLAADPLYSPAHPRLLVGVLEEWVRRSREARVVVEFPLRERYEDVREDFWRRMREGGFVGVEEGVEAGWDDWGGGGEEDEEDEEERKGKVRCWWGVYRW</sequence>
<dbReference type="AlphaFoldDB" id="A0A3N4LFD6"/>
<dbReference type="Pfam" id="PF10294">
    <property type="entry name" value="Methyltransf_16"/>
    <property type="match status" value="1"/>
</dbReference>
<reference evidence="1 2" key="1">
    <citation type="journal article" date="2018" name="Nat. Ecol. Evol.">
        <title>Pezizomycetes genomes reveal the molecular basis of ectomycorrhizal truffle lifestyle.</title>
        <authorList>
            <person name="Murat C."/>
            <person name="Payen T."/>
            <person name="Noel B."/>
            <person name="Kuo A."/>
            <person name="Morin E."/>
            <person name="Chen J."/>
            <person name="Kohler A."/>
            <person name="Krizsan K."/>
            <person name="Balestrini R."/>
            <person name="Da Silva C."/>
            <person name="Montanini B."/>
            <person name="Hainaut M."/>
            <person name="Levati E."/>
            <person name="Barry K.W."/>
            <person name="Belfiori B."/>
            <person name="Cichocki N."/>
            <person name="Clum A."/>
            <person name="Dockter R.B."/>
            <person name="Fauchery L."/>
            <person name="Guy J."/>
            <person name="Iotti M."/>
            <person name="Le Tacon F."/>
            <person name="Lindquist E.A."/>
            <person name="Lipzen A."/>
            <person name="Malagnac F."/>
            <person name="Mello A."/>
            <person name="Molinier V."/>
            <person name="Miyauchi S."/>
            <person name="Poulain J."/>
            <person name="Riccioni C."/>
            <person name="Rubini A."/>
            <person name="Sitrit Y."/>
            <person name="Splivallo R."/>
            <person name="Traeger S."/>
            <person name="Wang M."/>
            <person name="Zifcakova L."/>
            <person name="Wipf D."/>
            <person name="Zambonelli A."/>
            <person name="Paolocci F."/>
            <person name="Nowrousian M."/>
            <person name="Ottonello S."/>
            <person name="Baldrian P."/>
            <person name="Spatafora J.W."/>
            <person name="Henrissat B."/>
            <person name="Nagy L.G."/>
            <person name="Aury J.M."/>
            <person name="Wincker P."/>
            <person name="Grigoriev I.V."/>
            <person name="Bonfante P."/>
            <person name="Martin F.M."/>
        </authorList>
    </citation>
    <scope>NUCLEOTIDE SEQUENCE [LARGE SCALE GENOMIC DNA]</scope>
    <source>
        <strain evidence="1 2">ATCC MYA-4762</strain>
    </source>
</reference>
<dbReference type="STRING" id="1051890.A0A3N4LFD6"/>
<dbReference type="CDD" id="cd02440">
    <property type="entry name" value="AdoMet_MTases"/>
    <property type="match status" value="1"/>
</dbReference>
<evidence type="ECO:0000313" key="2">
    <source>
        <dbReference type="Proteomes" id="UP000267821"/>
    </source>
</evidence>
<name>A0A3N4LFD6_9PEZI</name>
<dbReference type="EMBL" id="ML121575">
    <property type="protein sequence ID" value="RPB20199.1"/>
    <property type="molecule type" value="Genomic_DNA"/>
</dbReference>
<proteinExistence type="predicted"/>
<dbReference type="Gene3D" id="3.40.50.150">
    <property type="entry name" value="Vaccinia Virus protein VP39"/>
    <property type="match status" value="1"/>
</dbReference>
<feature type="non-terminal residue" evidence="1">
    <location>
        <position position="349"/>
    </location>
</feature>
<dbReference type="Proteomes" id="UP000267821">
    <property type="component" value="Unassembled WGS sequence"/>
</dbReference>